<feature type="compositionally biased region" description="Low complexity" evidence="4">
    <location>
        <begin position="156"/>
        <end position="170"/>
    </location>
</feature>
<evidence type="ECO:0000256" key="2">
    <source>
        <dbReference type="ARBA" id="ARBA00035108"/>
    </source>
</evidence>
<evidence type="ECO:0000313" key="5">
    <source>
        <dbReference type="EMBL" id="GGY40593.1"/>
    </source>
</evidence>
<feature type="compositionally biased region" description="Basic and acidic residues" evidence="4">
    <location>
        <begin position="287"/>
        <end position="303"/>
    </location>
</feature>
<evidence type="ECO:0000313" key="6">
    <source>
        <dbReference type="Proteomes" id="UP000600946"/>
    </source>
</evidence>
<dbReference type="Pfam" id="PF06386">
    <property type="entry name" value="GvpL_GvpF"/>
    <property type="match status" value="1"/>
</dbReference>
<dbReference type="Proteomes" id="UP000600946">
    <property type="component" value="Unassembled WGS sequence"/>
</dbReference>
<feature type="region of interest" description="Disordered" evidence="4">
    <location>
        <begin position="274"/>
        <end position="303"/>
    </location>
</feature>
<proteinExistence type="inferred from homology"/>
<accession>A0ABQ3AB24</accession>
<dbReference type="PANTHER" id="PTHR36852:SF1">
    <property type="entry name" value="PROTEIN GVPL 2"/>
    <property type="match status" value="1"/>
</dbReference>
<evidence type="ECO:0000256" key="3">
    <source>
        <dbReference type="ARBA" id="ARBA00035643"/>
    </source>
</evidence>
<dbReference type="InterPro" id="IPR009430">
    <property type="entry name" value="GvpL/GvpF"/>
</dbReference>
<comment type="caution">
    <text evidence="5">The sequence shown here is derived from an EMBL/GenBank/DDBJ whole genome shotgun (WGS) entry which is preliminary data.</text>
</comment>
<gene>
    <name evidence="5" type="ORF">GCM10010326_38260</name>
</gene>
<protein>
    <submittedName>
        <fullName evidence="5">Gas vesicle protein</fullName>
    </submittedName>
</protein>
<dbReference type="GeneID" id="96291769"/>
<sequence>MPDHVAAPSAALPTTDGDQLWYVYAVGRADEAIRAVARETTGLYGEPLRAVECEGLAALASPVPAADFHEQALKAQLEQLDRLETLARIHDGVVAQAGARTTVLPMRLATVYVDTERVAEMLREGFAQFGRLLDDLTDHQEWGVKVYALAAPEARPSSSVSQPSAGSGAPVSPGRAFLQERRAQRRSRQDAFRAAGAIAARVTETATAFARDRVAHRPQQGGPLATKAGENISNEAYLVPVEHAAAFRDELTALGDAAAGVHVEVTGPWAPYSFATPGQAAGAGQGAEHDRDRGQDEGRAHVE</sequence>
<keyword evidence="1" id="KW-0304">Gas vesicle</keyword>
<feature type="region of interest" description="Disordered" evidence="4">
    <location>
        <begin position="155"/>
        <end position="174"/>
    </location>
</feature>
<dbReference type="EMBL" id="BMUU01000006">
    <property type="protein sequence ID" value="GGY40593.1"/>
    <property type="molecule type" value="Genomic_DNA"/>
</dbReference>
<dbReference type="RefSeq" id="WP_161257576.1">
    <property type="nucleotide sequence ID" value="NZ_BMUU01000006.1"/>
</dbReference>
<evidence type="ECO:0000256" key="4">
    <source>
        <dbReference type="SAM" id="MobiDB-lite"/>
    </source>
</evidence>
<name>A0ABQ3AB24_9ACTN</name>
<comment type="subcellular location">
    <subcellularLocation>
        <location evidence="2">Gas vesicle</location>
    </subcellularLocation>
</comment>
<keyword evidence="6" id="KW-1185">Reference proteome</keyword>
<reference evidence="6" key="1">
    <citation type="journal article" date="2019" name="Int. J. Syst. Evol. Microbiol.">
        <title>The Global Catalogue of Microorganisms (GCM) 10K type strain sequencing project: providing services to taxonomists for standard genome sequencing and annotation.</title>
        <authorList>
            <consortium name="The Broad Institute Genomics Platform"/>
            <consortium name="The Broad Institute Genome Sequencing Center for Infectious Disease"/>
            <person name="Wu L."/>
            <person name="Ma J."/>
        </authorList>
    </citation>
    <scope>NUCLEOTIDE SEQUENCE [LARGE SCALE GENOMIC DNA]</scope>
    <source>
        <strain evidence="6">JCM 4594</strain>
    </source>
</reference>
<evidence type="ECO:0000256" key="1">
    <source>
        <dbReference type="ARBA" id="ARBA00022987"/>
    </source>
</evidence>
<organism evidence="5 6">
    <name type="scientific">Streptomyces xanthochromogenes</name>
    <dbReference type="NCBI Taxonomy" id="67384"/>
    <lineage>
        <taxon>Bacteria</taxon>
        <taxon>Bacillati</taxon>
        <taxon>Actinomycetota</taxon>
        <taxon>Actinomycetes</taxon>
        <taxon>Kitasatosporales</taxon>
        <taxon>Streptomycetaceae</taxon>
        <taxon>Streptomyces</taxon>
    </lineage>
</organism>
<comment type="similarity">
    <text evidence="3">Belongs to the gas vesicle GvpF/GvpL family.</text>
</comment>
<dbReference type="PANTHER" id="PTHR36852">
    <property type="entry name" value="PROTEIN GVPL 2"/>
    <property type="match status" value="1"/>
</dbReference>